<proteinExistence type="predicted"/>
<sequence>TSRSKILRTATAGSQSWADYNRRDGVHSVPTWSCRQIPRNGLGTVFHSCQDFHQLQV</sequence>
<protein>
    <submittedName>
        <fullName evidence="1">24178_t:CDS:1</fullName>
    </submittedName>
</protein>
<keyword evidence="2" id="KW-1185">Reference proteome</keyword>
<organism evidence="1 2">
    <name type="scientific">Racocetra persica</name>
    <dbReference type="NCBI Taxonomy" id="160502"/>
    <lineage>
        <taxon>Eukaryota</taxon>
        <taxon>Fungi</taxon>
        <taxon>Fungi incertae sedis</taxon>
        <taxon>Mucoromycota</taxon>
        <taxon>Glomeromycotina</taxon>
        <taxon>Glomeromycetes</taxon>
        <taxon>Diversisporales</taxon>
        <taxon>Gigasporaceae</taxon>
        <taxon>Racocetra</taxon>
    </lineage>
</organism>
<accession>A0ACA9S4W3</accession>
<dbReference type="Proteomes" id="UP000789920">
    <property type="component" value="Unassembled WGS sequence"/>
</dbReference>
<gene>
    <name evidence="1" type="ORF">RPERSI_LOCUS26459</name>
</gene>
<evidence type="ECO:0000313" key="1">
    <source>
        <dbReference type="EMBL" id="CAG8825326.1"/>
    </source>
</evidence>
<evidence type="ECO:0000313" key="2">
    <source>
        <dbReference type="Proteomes" id="UP000789920"/>
    </source>
</evidence>
<dbReference type="EMBL" id="CAJVQC010090373">
    <property type="protein sequence ID" value="CAG8825326.1"/>
    <property type="molecule type" value="Genomic_DNA"/>
</dbReference>
<reference evidence="1" key="1">
    <citation type="submission" date="2021-06" db="EMBL/GenBank/DDBJ databases">
        <authorList>
            <person name="Kallberg Y."/>
            <person name="Tangrot J."/>
            <person name="Rosling A."/>
        </authorList>
    </citation>
    <scope>NUCLEOTIDE SEQUENCE</scope>
    <source>
        <strain evidence="1">MA461A</strain>
    </source>
</reference>
<comment type="caution">
    <text evidence="1">The sequence shown here is derived from an EMBL/GenBank/DDBJ whole genome shotgun (WGS) entry which is preliminary data.</text>
</comment>
<name>A0ACA9S4W3_9GLOM</name>
<feature type="non-terminal residue" evidence="1">
    <location>
        <position position="1"/>
    </location>
</feature>